<dbReference type="NCBIfam" id="TIGR02033">
    <property type="entry name" value="D-hydantoinase"/>
    <property type="match status" value="1"/>
</dbReference>
<comment type="catalytic activity">
    <reaction evidence="7">
        <text>5,6-dihydrouracil + H2O = 3-(carbamoylamino)propanoate + H(+)</text>
        <dbReference type="Rhea" id="RHEA:16121"/>
        <dbReference type="ChEBI" id="CHEBI:11892"/>
        <dbReference type="ChEBI" id="CHEBI:15377"/>
        <dbReference type="ChEBI" id="CHEBI:15378"/>
        <dbReference type="ChEBI" id="CHEBI:15901"/>
        <dbReference type="EC" id="3.5.2.2"/>
    </reaction>
</comment>
<dbReference type="GO" id="GO:0005829">
    <property type="term" value="C:cytosol"/>
    <property type="evidence" value="ECO:0007669"/>
    <property type="project" value="TreeGrafter"/>
</dbReference>
<feature type="region of interest" description="Disordered" evidence="10">
    <location>
        <begin position="637"/>
        <end position="656"/>
    </location>
</feature>
<comment type="caution">
    <text evidence="12">The sequence shown here is derived from an EMBL/GenBank/DDBJ whole genome shotgun (WGS) entry which is preliminary data.</text>
</comment>
<dbReference type="InterPro" id="IPR032466">
    <property type="entry name" value="Metal_Hydrolase"/>
</dbReference>
<comment type="similarity">
    <text evidence="2">Belongs to the metallo-dependent hydrolases superfamily. Hydantoinase/dihydropyrimidinase family.</text>
</comment>
<sequence length="656" mass="72102">MSSLLSDVEDQANLSNACFQFISTKNDREQLQCNSNPESSFYCIKNAQQSSLFLPSTSSVTKQGSASSLFTVIPTISQDTANSMKSSQTRILIKGGRVVNDDGTMLADVFIEDGIIKQVGLNLNVPAGRTTIDATGKLVMPGGIDTQTHLELQFMGTRTIDDFYTGTKAAVAGGTTTILDLVIPTKEQTLLEAYKQWRERADAKVCCDYGLHVAITHWNEQVAADMETLAKEQGVNSFKVYMGYSDSFMLHDDEIFQVFAKCREIGAIAMVHAENGLVVKELEKEMLKLGITGPEGHLLSRPEKLEAEATYRVLTIAEQTRCPLYVEHVTSKAAADKVQEARLQGQIVFGASNTASLGTDGSHYFNKCWCHGAFHVMSPPLRDDSTTGPYLMDCLANGTLSTTASDHCTFNGNQKALGKDDFRKIPHGVNGIEDRLPIIWAKGVETGKLDINQFVAVTSTNAARIFNMYPKKGRIAVGSDADCLIWDSEATKTISASTHHQACDFNIFETFQCRGLPIVTIVDGKIAYEYGELHVVQGSGKYIETGCFTDYVYQKLTKREQLRAEILKQQTVERELYTGDVVDLTKSLSNESKTSPKHANHELPAAGFHNRPATRAGARNLFDSSFMLSGEQWDDGSVRKTTRVQQPPGGQSKGLW</sequence>
<evidence type="ECO:0000259" key="11">
    <source>
        <dbReference type="Pfam" id="PF01979"/>
    </source>
</evidence>
<dbReference type="InterPro" id="IPR050378">
    <property type="entry name" value="Metallo-dep_Hydrolases_sf"/>
</dbReference>
<dbReference type="PANTHER" id="PTHR11647:SF1">
    <property type="entry name" value="COLLAPSIN RESPONSE MEDIATOR PROTEIN"/>
    <property type="match status" value="1"/>
</dbReference>
<dbReference type="SUPFAM" id="SSF51338">
    <property type="entry name" value="Composite domain of metallo-dependent hydrolases"/>
    <property type="match status" value="2"/>
</dbReference>
<feature type="region of interest" description="Disordered" evidence="10">
    <location>
        <begin position="588"/>
        <end position="610"/>
    </location>
</feature>
<comment type="subunit">
    <text evidence="3">Homotetramer.</text>
</comment>
<comment type="cofactor">
    <cofactor evidence="1">
        <name>Zn(2+)</name>
        <dbReference type="ChEBI" id="CHEBI:29105"/>
    </cofactor>
</comment>
<dbReference type="Proteomes" id="UP000663834">
    <property type="component" value="Unassembled WGS sequence"/>
</dbReference>
<reference evidence="12" key="1">
    <citation type="submission" date="2021-02" db="EMBL/GenBank/DDBJ databases">
        <authorList>
            <person name="Nowell W R."/>
        </authorList>
    </citation>
    <scope>NUCLEOTIDE SEQUENCE</scope>
</reference>
<evidence type="ECO:0000256" key="8">
    <source>
        <dbReference type="ARBA" id="ARBA00039113"/>
    </source>
</evidence>
<name>A0A815KET9_9BILA</name>
<evidence type="ECO:0000256" key="6">
    <source>
        <dbReference type="ARBA" id="ARBA00022833"/>
    </source>
</evidence>
<dbReference type="GO" id="GO:0004157">
    <property type="term" value="F:dihydropyrimidinase activity"/>
    <property type="evidence" value="ECO:0007669"/>
    <property type="project" value="UniProtKB-EC"/>
</dbReference>
<evidence type="ECO:0000313" key="12">
    <source>
        <dbReference type="EMBL" id="CAF1390147.1"/>
    </source>
</evidence>
<dbReference type="Gene3D" id="3.20.20.140">
    <property type="entry name" value="Metal-dependent hydrolases"/>
    <property type="match status" value="1"/>
</dbReference>
<evidence type="ECO:0000256" key="2">
    <source>
        <dbReference type="ARBA" id="ARBA00008829"/>
    </source>
</evidence>
<evidence type="ECO:0000256" key="5">
    <source>
        <dbReference type="ARBA" id="ARBA00022801"/>
    </source>
</evidence>
<dbReference type="SUPFAM" id="SSF51556">
    <property type="entry name" value="Metallo-dependent hydrolases"/>
    <property type="match status" value="1"/>
</dbReference>
<proteinExistence type="inferred from homology"/>
<dbReference type="InterPro" id="IPR006680">
    <property type="entry name" value="Amidohydro-rel"/>
</dbReference>
<dbReference type="PANTHER" id="PTHR11647">
    <property type="entry name" value="HYDRANTOINASE/DIHYDROPYRIMIDINASE FAMILY MEMBER"/>
    <property type="match status" value="1"/>
</dbReference>
<dbReference type="FunFam" id="3.20.20.140:FF:000001">
    <property type="entry name" value="Dihydropyrimidinase like 3"/>
    <property type="match status" value="1"/>
</dbReference>
<feature type="modified residue" description="N6-carboxylysine" evidence="9">
    <location>
        <position position="239"/>
    </location>
</feature>
<evidence type="ECO:0000256" key="10">
    <source>
        <dbReference type="SAM" id="MobiDB-lite"/>
    </source>
</evidence>
<keyword evidence="6" id="KW-0862">Zinc</keyword>
<dbReference type="OrthoDB" id="10258955at2759"/>
<evidence type="ECO:0000256" key="7">
    <source>
        <dbReference type="ARBA" id="ARBA00036696"/>
    </source>
</evidence>
<keyword evidence="5" id="KW-0378">Hydrolase</keyword>
<accession>A0A815KET9</accession>
<evidence type="ECO:0000313" key="13">
    <source>
        <dbReference type="Proteomes" id="UP000663834"/>
    </source>
</evidence>
<protein>
    <recommendedName>
        <fullName evidence="8">dihydropyrimidinase</fullName>
        <ecNumber evidence="8">3.5.2.2</ecNumber>
    </recommendedName>
</protein>
<dbReference type="Gene3D" id="2.30.40.10">
    <property type="entry name" value="Urease, subunit C, domain 1"/>
    <property type="match status" value="1"/>
</dbReference>
<evidence type="ECO:0000256" key="3">
    <source>
        <dbReference type="ARBA" id="ARBA00011881"/>
    </source>
</evidence>
<feature type="domain" description="Amidohydrolase-related" evidence="11">
    <location>
        <begin position="138"/>
        <end position="526"/>
    </location>
</feature>
<dbReference type="EC" id="3.5.2.2" evidence="8"/>
<dbReference type="InterPro" id="IPR011778">
    <property type="entry name" value="Hydantoinase/dihydroPyrase"/>
</dbReference>
<dbReference type="AlphaFoldDB" id="A0A815KET9"/>
<gene>
    <name evidence="12" type="ORF">KQP761_LOCUS9176</name>
</gene>
<comment type="PTM">
    <text evidence="9">Carbamylation allows a single lysine to coordinate two divalent metal cations.</text>
</comment>
<dbReference type="CDD" id="cd01314">
    <property type="entry name" value="D-HYD"/>
    <property type="match status" value="1"/>
</dbReference>
<keyword evidence="4" id="KW-0479">Metal-binding</keyword>
<evidence type="ECO:0000256" key="1">
    <source>
        <dbReference type="ARBA" id="ARBA00001947"/>
    </source>
</evidence>
<evidence type="ECO:0000256" key="4">
    <source>
        <dbReference type="ARBA" id="ARBA00022723"/>
    </source>
</evidence>
<dbReference type="InterPro" id="IPR011059">
    <property type="entry name" value="Metal-dep_hydrolase_composite"/>
</dbReference>
<evidence type="ECO:0000256" key="9">
    <source>
        <dbReference type="PIRSR" id="PIRSR611778-50"/>
    </source>
</evidence>
<dbReference type="EMBL" id="CAJNOW010003631">
    <property type="protein sequence ID" value="CAF1390147.1"/>
    <property type="molecule type" value="Genomic_DNA"/>
</dbReference>
<dbReference type="GO" id="GO:0046872">
    <property type="term" value="F:metal ion binding"/>
    <property type="evidence" value="ECO:0007669"/>
    <property type="project" value="UniProtKB-KW"/>
</dbReference>
<dbReference type="GO" id="GO:0006208">
    <property type="term" value="P:pyrimidine nucleobase catabolic process"/>
    <property type="evidence" value="ECO:0007669"/>
    <property type="project" value="TreeGrafter"/>
</dbReference>
<dbReference type="Pfam" id="PF01979">
    <property type="entry name" value="Amidohydro_1"/>
    <property type="match status" value="1"/>
</dbReference>
<organism evidence="12 13">
    <name type="scientific">Rotaria magnacalcarata</name>
    <dbReference type="NCBI Taxonomy" id="392030"/>
    <lineage>
        <taxon>Eukaryota</taxon>
        <taxon>Metazoa</taxon>
        <taxon>Spiralia</taxon>
        <taxon>Gnathifera</taxon>
        <taxon>Rotifera</taxon>
        <taxon>Eurotatoria</taxon>
        <taxon>Bdelloidea</taxon>
        <taxon>Philodinida</taxon>
        <taxon>Philodinidae</taxon>
        <taxon>Rotaria</taxon>
    </lineage>
</organism>